<dbReference type="EC" id="2.4.1.-" evidence="8"/>
<comment type="caution">
    <text evidence="9">The sequence shown here is derived from an EMBL/GenBank/DDBJ whole genome shotgun (WGS) entry which is preliminary data.</text>
</comment>
<keyword evidence="4 8" id="KW-0808">Transferase</keyword>
<comment type="similarity">
    <text evidence="2 8">Belongs to the glycosyltransferase 92 family.</text>
</comment>
<keyword evidence="10" id="KW-1185">Reference proteome</keyword>
<organism evidence="9 10">
    <name type="scientific">Ancylostoma caninum</name>
    <name type="common">Dog hookworm</name>
    <dbReference type="NCBI Taxonomy" id="29170"/>
    <lineage>
        <taxon>Eukaryota</taxon>
        <taxon>Metazoa</taxon>
        <taxon>Ecdysozoa</taxon>
        <taxon>Nematoda</taxon>
        <taxon>Chromadorea</taxon>
        <taxon>Rhabditida</taxon>
        <taxon>Rhabditina</taxon>
        <taxon>Rhabditomorpha</taxon>
        <taxon>Strongyloidea</taxon>
        <taxon>Ancylostomatidae</taxon>
        <taxon>Ancylostomatinae</taxon>
        <taxon>Ancylostoma</taxon>
    </lineage>
</organism>
<evidence type="ECO:0000256" key="4">
    <source>
        <dbReference type="ARBA" id="ARBA00022679"/>
    </source>
</evidence>
<dbReference type="Pfam" id="PF01697">
    <property type="entry name" value="Glyco_transf_92"/>
    <property type="match status" value="1"/>
</dbReference>
<keyword evidence="6" id="KW-1133">Transmembrane helix</keyword>
<dbReference type="EMBL" id="JOJR01001025">
    <property type="protein sequence ID" value="RCN32810.1"/>
    <property type="molecule type" value="Genomic_DNA"/>
</dbReference>
<comment type="subcellular location">
    <subcellularLocation>
        <location evidence="1">Membrane</location>
        <topology evidence="1">Single-pass membrane protein</topology>
    </subcellularLocation>
</comment>
<keyword evidence="3 8" id="KW-0328">Glycosyltransferase</keyword>
<dbReference type="GO" id="GO:0005737">
    <property type="term" value="C:cytoplasm"/>
    <property type="evidence" value="ECO:0007669"/>
    <property type="project" value="TreeGrafter"/>
</dbReference>
<evidence type="ECO:0000256" key="5">
    <source>
        <dbReference type="ARBA" id="ARBA00022692"/>
    </source>
</evidence>
<evidence type="ECO:0000313" key="10">
    <source>
        <dbReference type="Proteomes" id="UP000252519"/>
    </source>
</evidence>
<evidence type="ECO:0000256" key="3">
    <source>
        <dbReference type="ARBA" id="ARBA00022676"/>
    </source>
</evidence>
<evidence type="ECO:0000256" key="7">
    <source>
        <dbReference type="ARBA" id="ARBA00023136"/>
    </source>
</evidence>
<keyword evidence="5" id="KW-0812">Transmembrane</keyword>
<name>A0A368FPQ9_ANCCA</name>
<evidence type="ECO:0000256" key="8">
    <source>
        <dbReference type="RuleBase" id="RU366017"/>
    </source>
</evidence>
<evidence type="ECO:0000256" key="1">
    <source>
        <dbReference type="ARBA" id="ARBA00004167"/>
    </source>
</evidence>
<sequence length="395" mass="45579">MANETLSPNHSHISCCVPFYNLMRIHLKYGLGRNRLRYTTSSVISAFAYDSYSIVTTDGDGWFGKKVFCRYYDKNWVELLPPVESVVFPEYTVHCCKRSEARFMSVSEETFDAVNEMVPVLDRSAVNPKYTLTFCLAPVYGKGSNWLLLAELVEHYKLQGVEYFYFYFKDIDEYSRELVESYVKSGEVETVFLREEHDRAGNEWQIAGVQDCLHRNRYHSRYSIFADLDERIMALGNSTLADYVLAAMNAEANIALLKFTARFILRTSKPPLTYEGEKTLVEHLPTLVFHNTTSFSSTHSSCKSIVDCRRVLAMGVHKSKSLFKGYKEKMASTDKALIMHYRSIDGGQFRTRSLPILATFGPFQMTYYPGHLMSQLYSNVKRRLSLVYGHRTRRK</sequence>
<dbReference type="GO" id="GO:0016020">
    <property type="term" value="C:membrane"/>
    <property type="evidence" value="ECO:0007669"/>
    <property type="project" value="UniProtKB-SubCell"/>
</dbReference>
<dbReference type="Proteomes" id="UP000252519">
    <property type="component" value="Unassembled WGS sequence"/>
</dbReference>
<gene>
    <name evidence="9" type="ORF">ANCCAN_21370</name>
</gene>
<dbReference type="AlphaFoldDB" id="A0A368FPQ9"/>
<dbReference type="PANTHER" id="PTHR21461">
    <property type="entry name" value="GLYCOSYLTRANSFERASE FAMILY 92 PROTEIN"/>
    <property type="match status" value="1"/>
</dbReference>
<evidence type="ECO:0000256" key="2">
    <source>
        <dbReference type="ARBA" id="ARBA00007647"/>
    </source>
</evidence>
<protein>
    <recommendedName>
        <fullName evidence="8">Glycosyltransferase family 92 protein</fullName>
        <ecNumber evidence="8">2.4.1.-</ecNumber>
    </recommendedName>
</protein>
<accession>A0A368FPQ9</accession>
<dbReference type="InterPro" id="IPR008166">
    <property type="entry name" value="Glyco_transf_92"/>
</dbReference>
<dbReference type="OrthoDB" id="5801206at2759"/>
<dbReference type="GO" id="GO:0016757">
    <property type="term" value="F:glycosyltransferase activity"/>
    <property type="evidence" value="ECO:0007669"/>
    <property type="project" value="UniProtKB-UniRule"/>
</dbReference>
<evidence type="ECO:0000256" key="6">
    <source>
        <dbReference type="ARBA" id="ARBA00022989"/>
    </source>
</evidence>
<keyword evidence="7" id="KW-0472">Membrane</keyword>
<proteinExistence type="inferred from homology"/>
<reference evidence="9 10" key="1">
    <citation type="submission" date="2014-10" db="EMBL/GenBank/DDBJ databases">
        <title>Draft genome of the hookworm Ancylostoma caninum.</title>
        <authorList>
            <person name="Mitreva M."/>
        </authorList>
    </citation>
    <scope>NUCLEOTIDE SEQUENCE [LARGE SCALE GENOMIC DNA]</scope>
    <source>
        <strain evidence="9 10">Baltimore</strain>
    </source>
</reference>
<evidence type="ECO:0000313" key="9">
    <source>
        <dbReference type="EMBL" id="RCN32810.1"/>
    </source>
</evidence>
<dbReference type="PANTHER" id="PTHR21461:SF40">
    <property type="entry name" value="GLYCOSYLTRANSFERASE FAMILY 92 PROTEIN"/>
    <property type="match status" value="1"/>
</dbReference>